<feature type="compositionally biased region" description="Acidic residues" evidence="1">
    <location>
        <begin position="385"/>
        <end position="398"/>
    </location>
</feature>
<dbReference type="EMBL" id="JABFTP020000021">
    <property type="protein sequence ID" value="KAL3269818.1"/>
    <property type="molecule type" value="Genomic_DNA"/>
</dbReference>
<dbReference type="InterPro" id="IPR052835">
    <property type="entry name" value="Nepro"/>
</dbReference>
<evidence type="ECO:0000313" key="3">
    <source>
        <dbReference type="EMBL" id="KAL3269818.1"/>
    </source>
</evidence>
<reference evidence="3 4" key="1">
    <citation type="journal article" date="2021" name="BMC Biol.">
        <title>Horizontally acquired antibacterial genes associated with adaptive radiation of ladybird beetles.</title>
        <authorList>
            <person name="Li H.S."/>
            <person name="Tang X.F."/>
            <person name="Huang Y.H."/>
            <person name="Xu Z.Y."/>
            <person name="Chen M.L."/>
            <person name="Du X.Y."/>
            <person name="Qiu B.Y."/>
            <person name="Chen P.T."/>
            <person name="Zhang W."/>
            <person name="Slipinski A."/>
            <person name="Escalona H.E."/>
            <person name="Waterhouse R.M."/>
            <person name="Zwick A."/>
            <person name="Pang H."/>
        </authorList>
    </citation>
    <scope>NUCLEOTIDE SEQUENCE [LARGE SCALE GENOMIC DNA]</scope>
    <source>
        <strain evidence="3">SYSU2018</strain>
    </source>
</reference>
<feature type="region of interest" description="Disordered" evidence="1">
    <location>
        <begin position="374"/>
        <end position="398"/>
    </location>
</feature>
<dbReference type="InterPro" id="IPR027951">
    <property type="entry name" value="Nepro_N"/>
</dbReference>
<gene>
    <name evidence="3" type="ORF">HHI36_008876</name>
</gene>
<evidence type="ECO:0000256" key="1">
    <source>
        <dbReference type="SAM" id="MobiDB-lite"/>
    </source>
</evidence>
<dbReference type="PANTHER" id="PTHR34761">
    <property type="entry name" value="NUCLEOLUS AND NEURAL PROGENITOR PROTEIN"/>
    <property type="match status" value="1"/>
</dbReference>
<accession>A0ABD2MTU2</accession>
<dbReference type="Pfam" id="PF14780">
    <property type="entry name" value="NEPRO_N"/>
    <property type="match status" value="1"/>
</dbReference>
<protein>
    <recommendedName>
        <fullName evidence="2">Nucleolus and neural progenitor protein-like N-terminal domain-containing protein</fullName>
    </recommendedName>
</protein>
<sequence length="473" mass="55083">MNRSNCQKLVDFIIYIVQFGDMELWNTRKLQAPPTYTYEEKKAGSIDIDHFRILLQDGIKFYNEQYFMKLETTLLSRVTYRMKAKFRNSKDFQTLEKVKKCVMIFSQMDVSKKLEHLLSVLPTTNDDQVFLPTKNMVDFILVLLQGVGKILDRTIEMCKLTAEYYECRFRLGHFWKIALVAIGLVSRIHILSLNIVKFTCLFYVRLLPYSHKLKNSGTEWLPKDYVLPKDLKEWLNIEWSKFDEVIEIPDKEFDTPFFNLVEDSDDDDVEFCDEYIEVDEDEDLEIVEEFKKVNRKKIKPIDLDDSVIILRGFDSDNVDTGYVLSEESTEDDDVELNTKANNVIEDGIEELNKQNKKNNINFGRSVLPVDDSDDIDIGEVISSDDSNEDDSESITENDIGEIEIIEEAENLNKGKNKVGSNRNIKRSKTIDSDDSEVMYIEKVESSDKSEEENTDCTFLSLNVPKKKRKFSKK</sequence>
<organism evidence="3 4">
    <name type="scientific">Cryptolaemus montrouzieri</name>
    <dbReference type="NCBI Taxonomy" id="559131"/>
    <lineage>
        <taxon>Eukaryota</taxon>
        <taxon>Metazoa</taxon>
        <taxon>Ecdysozoa</taxon>
        <taxon>Arthropoda</taxon>
        <taxon>Hexapoda</taxon>
        <taxon>Insecta</taxon>
        <taxon>Pterygota</taxon>
        <taxon>Neoptera</taxon>
        <taxon>Endopterygota</taxon>
        <taxon>Coleoptera</taxon>
        <taxon>Polyphaga</taxon>
        <taxon>Cucujiformia</taxon>
        <taxon>Coccinelloidea</taxon>
        <taxon>Coccinellidae</taxon>
        <taxon>Scymninae</taxon>
        <taxon>Scymnini</taxon>
        <taxon>Cryptolaemus</taxon>
    </lineage>
</organism>
<evidence type="ECO:0000313" key="4">
    <source>
        <dbReference type="Proteomes" id="UP001516400"/>
    </source>
</evidence>
<evidence type="ECO:0000259" key="2">
    <source>
        <dbReference type="Pfam" id="PF14780"/>
    </source>
</evidence>
<proteinExistence type="predicted"/>
<feature type="domain" description="Nucleolus and neural progenitor protein-like N-terminal" evidence="2">
    <location>
        <begin position="25"/>
        <end position="206"/>
    </location>
</feature>
<keyword evidence="4" id="KW-1185">Reference proteome</keyword>
<dbReference type="AlphaFoldDB" id="A0ABD2MTU2"/>
<dbReference type="Proteomes" id="UP001516400">
    <property type="component" value="Unassembled WGS sequence"/>
</dbReference>
<comment type="caution">
    <text evidence="3">The sequence shown here is derived from an EMBL/GenBank/DDBJ whole genome shotgun (WGS) entry which is preliminary data.</text>
</comment>
<feature type="region of interest" description="Disordered" evidence="1">
    <location>
        <begin position="414"/>
        <end position="436"/>
    </location>
</feature>
<dbReference type="PANTHER" id="PTHR34761:SF1">
    <property type="entry name" value="NUCLEOLUS AND NEURAL PROGENITOR PROTEIN"/>
    <property type="match status" value="1"/>
</dbReference>
<name>A0ABD2MTU2_9CUCU</name>